<feature type="domain" description="FHA" evidence="7">
    <location>
        <begin position="55"/>
        <end position="111"/>
    </location>
</feature>
<evidence type="ECO:0000256" key="2">
    <source>
        <dbReference type="ARBA" id="ARBA00022840"/>
    </source>
</evidence>
<dbReference type="SMART" id="SM00382">
    <property type="entry name" value="AAA"/>
    <property type="match status" value="1"/>
</dbReference>
<dbReference type="PROSITE" id="PS00675">
    <property type="entry name" value="SIGMA54_INTERACT_1"/>
    <property type="match status" value="1"/>
</dbReference>
<dbReference type="Gene3D" id="1.10.8.60">
    <property type="match status" value="1"/>
</dbReference>
<dbReference type="PROSITE" id="PS50006">
    <property type="entry name" value="FHA_DOMAIN"/>
    <property type="match status" value="1"/>
</dbReference>
<dbReference type="FunFam" id="1.10.8.60:FF:000014">
    <property type="entry name" value="DNA-binding transcriptional regulator NtrC"/>
    <property type="match status" value="1"/>
</dbReference>
<dbReference type="EMBL" id="VRLW01000001">
    <property type="protein sequence ID" value="KAA1258476.1"/>
    <property type="molecule type" value="Genomic_DNA"/>
</dbReference>
<dbReference type="PANTHER" id="PTHR32071">
    <property type="entry name" value="TRANSCRIPTIONAL REGULATORY PROTEIN"/>
    <property type="match status" value="1"/>
</dbReference>
<feature type="domain" description="Sigma-54 factor interaction" evidence="8">
    <location>
        <begin position="382"/>
        <end position="611"/>
    </location>
</feature>
<dbReference type="Proteomes" id="UP000322699">
    <property type="component" value="Unassembled WGS sequence"/>
</dbReference>
<dbReference type="Pfam" id="PF01590">
    <property type="entry name" value="GAF"/>
    <property type="match status" value="1"/>
</dbReference>
<name>A0A5B1CD33_9BACT</name>
<evidence type="ECO:0000256" key="3">
    <source>
        <dbReference type="ARBA" id="ARBA00023015"/>
    </source>
</evidence>
<dbReference type="Pfam" id="PF00158">
    <property type="entry name" value="Sigma54_activat"/>
    <property type="match status" value="1"/>
</dbReference>
<dbReference type="InterPro" id="IPR008984">
    <property type="entry name" value="SMAD_FHA_dom_sf"/>
</dbReference>
<dbReference type="InterPro" id="IPR002197">
    <property type="entry name" value="HTH_Fis"/>
</dbReference>
<dbReference type="Gene3D" id="2.60.200.20">
    <property type="match status" value="1"/>
</dbReference>
<dbReference type="InterPro" id="IPR025662">
    <property type="entry name" value="Sigma_54_int_dom_ATP-bd_1"/>
</dbReference>
<dbReference type="GO" id="GO:0006355">
    <property type="term" value="P:regulation of DNA-templated transcription"/>
    <property type="evidence" value="ECO:0007669"/>
    <property type="project" value="InterPro"/>
</dbReference>
<evidence type="ECO:0000259" key="7">
    <source>
        <dbReference type="PROSITE" id="PS50006"/>
    </source>
</evidence>
<dbReference type="SUPFAM" id="SSF46689">
    <property type="entry name" value="Homeodomain-like"/>
    <property type="match status" value="1"/>
</dbReference>
<reference evidence="9 10" key="1">
    <citation type="submission" date="2019-08" db="EMBL/GenBank/DDBJ databases">
        <title>Deep-cultivation of Planctomycetes and their phenomic and genomic characterization uncovers novel biology.</title>
        <authorList>
            <person name="Wiegand S."/>
            <person name="Jogler M."/>
            <person name="Boedeker C."/>
            <person name="Pinto D."/>
            <person name="Vollmers J."/>
            <person name="Rivas-Marin E."/>
            <person name="Kohn T."/>
            <person name="Peeters S.H."/>
            <person name="Heuer A."/>
            <person name="Rast P."/>
            <person name="Oberbeckmann S."/>
            <person name="Bunk B."/>
            <person name="Jeske O."/>
            <person name="Meyerdierks A."/>
            <person name="Storesund J.E."/>
            <person name="Kallscheuer N."/>
            <person name="Luecker S."/>
            <person name="Lage O.M."/>
            <person name="Pohl T."/>
            <person name="Merkel B.J."/>
            <person name="Hornburger P."/>
            <person name="Mueller R.-W."/>
            <person name="Bruemmer F."/>
            <person name="Labrenz M."/>
            <person name="Spormann A.M."/>
            <person name="Op Den Camp H."/>
            <person name="Overmann J."/>
            <person name="Amann R."/>
            <person name="Jetten M.S.M."/>
            <person name="Mascher T."/>
            <person name="Medema M.H."/>
            <person name="Devos D.P."/>
            <person name="Kaster A.-K."/>
            <person name="Ovreas L."/>
            <person name="Rohde M."/>
            <person name="Galperin M.Y."/>
            <person name="Jogler C."/>
        </authorList>
    </citation>
    <scope>NUCLEOTIDE SEQUENCE [LARGE SCALE GENOMIC DNA]</scope>
    <source>
        <strain evidence="9 10">LF1</strain>
    </source>
</reference>
<dbReference type="InterPro" id="IPR058031">
    <property type="entry name" value="AAA_lid_NorR"/>
</dbReference>
<accession>A0A5B1CD33</accession>
<dbReference type="Pfam" id="PF02954">
    <property type="entry name" value="HTH_8"/>
    <property type="match status" value="1"/>
</dbReference>
<keyword evidence="10" id="KW-1185">Reference proteome</keyword>
<dbReference type="Pfam" id="PF00498">
    <property type="entry name" value="FHA"/>
    <property type="match status" value="1"/>
</dbReference>
<dbReference type="AlphaFoldDB" id="A0A5B1CD33"/>
<dbReference type="InterPro" id="IPR000253">
    <property type="entry name" value="FHA_dom"/>
</dbReference>
<dbReference type="OrthoDB" id="9761019at2"/>
<dbReference type="SUPFAM" id="SSF52540">
    <property type="entry name" value="P-loop containing nucleoside triphosphate hydrolases"/>
    <property type="match status" value="1"/>
</dbReference>
<dbReference type="GO" id="GO:0043565">
    <property type="term" value="F:sequence-specific DNA binding"/>
    <property type="evidence" value="ECO:0007669"/>
    <property type="project" value="InterPro"/>
</dbReference>
<sequence length="690" mass="74556">MLTDFGVFPLKPAIPALSAYLILRSAGRWSDVFRLAPPGVGNVSGNKSGDGVGEAVLGRSSSNQIVLQSERASRRHARIFWNSGDRDGEGSGWMIEDLGSRNGTTVNGKQIDSPVLLSDPSTIELAGFSITFSHRIDVGGIDSDGKRVSADASATSDDLTSEFDASAITDRRAESRYLDVADGNTHGQASQTSGRLLSLAFALARAADFDQVIERTLEAIDDHRQIDTAGVYAIREADHANLESELPLVGTRQHGPRSYRRAPESLIAIVSADGGQATLARNVLGDSNLATENSRGEIEVESLILAPVRSSDGKLIGLIHLTTTAEQPPLNSDDLEFIVAVAQILSESLRGVHQRSELNSSLKQSRRKVELLQQQVGQNNRMIGRSAVMVEVANKIKLAAPTSATVLVRGESGVGKELVASAIHHASDRSEGPLVCLNCAALSPTLLESELFGHEKGAFTGATDKKTGKFEAADTGTLMLDEIGEMSADIQAKFLRVLEGHAFERVGGNKSIKVDVRVVAATNRDLQAMVAEGKFRQDLFYRLNVVEIVVPPLRSRPEDVMLLAKFFLDRFKKETGRKIDGFTDQARNQLTAYHWPGNVRELKNVIERAVVLNTTNSVDSQHLMLTATSNPSSSPDASTSATGTMTIAELEQSHIEQVLRQTGGNKSQAAKVLGIERSTLDRKLKRWANQ</sequence>
<dbReference type="SMART" id="SM00065">
    <property type="entry name" value="GAF"/>
    <property type="match status" value="1"/>
</dbReference>
<dbReference type="CDD" id="cd00060">
    <property type="entry name" value="FHA"/>
    <property type="match status" value="1"/>
</dbReference>
<keyword evidence="4" id="KW-0238">DNA-binding</keyword>
<dbReference type="InterPro" id="IPR002078">
    <property type="entry name" value="Sigma_54_int"/>
</dbReference>
<dbReference type="Gene3D" id="3.40.50.300">
    <property type="entry name" value="P-loop containing nucleotide triphosphate hydrolases"/>
    <property type="match status" value="1"/>
</dbReference>
<dbReference type="SUPFAM" id="SSF49879">
    <property type="entry name" value="SMAD/FHA domain"/>
    <property type="match status" value="1"/>
</dbReference>
<dbReference type="PRINTS" id="PR01590">
    <property type="entry name" value="HTHFIS"/>
</dbReference>
<dbReference type="InterPro" id="IPR027417">
    <property type="entry name" value="P-loop_NTPase"/>
</dbReference>
<dbReference type="FunFam" id="3.40.50.300:FF:000006">
    <property type="entry name" value="DNA-binding transcriptional regulator NtrC"/>
    <property type="match status" value="1"/>
</dbReference>
<dbReference type="Pfam" id="PF25601">
    <property type="entry name" value="AAA_lid_14"/>
    <property type="match status" value="1"/>
</dbReference>
<dbReference type="PROSITE" id="PS00688">
    <property type="entry name" value="SIGMA54_INTERACT_3"/>
    <property type="match status" value="1"/>
</dbReference>
<protein>
    <submittedName>
        <fullName evidence="9">Transcriptional regulatory protein ZraR</fullName>
    </submittedName>
</protein>
<dbReference type="SMART" id="SM00240">
    <property type="entry name" value="FHA"/>
    <property type="match status" value="1"/>
</dbReference>
<evidence type="ECO:0000256" key="5">
    <source>
        <dbReference type="ARBA" id="ARBA00023159"/>
    </source>
</evidence>
<comment type="caution">
    <text evidence="9">The sequence shown here is derived from an EMBL/GenBank/DDBJ whole genome shotgun (WGS) entry which is preliminary data.</text>
</comment>
<proteinExistence type="predicted"/>
<dbReference type="PROSITE" id="PS50045">
    <property type="entry name" value="SIGMA54_INTERACT_4"/>
    <property type="match status" value="1"/>
</dbReference>
<dbReference type="InterPro" id="IPR009057">
    <property type="entry name" value="Homeodomain-like_sf"/>
</dbReference>
<dbReference type="CDD" id="cd00009">
    <property type="entry name" value="AAA"/>
    <property type="match status" value="1"/>
</dbReference>
<evidence type="ECO:0000313" key="10">
    <source>
        <dbReference type="Proteomes" id="UP000322699"/>
    </source>
</evidence>
<evidence type="ECO:0000259" key="8">
    <source>
        <dbReference type="PROSITE" id="PS50045"/>
    </source>
</evidence>
<evidence type="ECO:0000313" key="9">
    <source>
        <dbReference type="EMBL" id="KAA1258476.1"/>
    </source>
</evidence>
<dbReference type="InterPro" id="IPR029016">
    <property type="entry name" value="GAF-like_dom_sf"/>
</dbReference>
<dbReference type="InterPro" id="IPR025943">
    <property type="entry name" value="Sigma_54_int_dom_ATP-bd_2"/>
</dbReference>
<dbReference type="SUPFAM" id="SSF55781">
    <property type="entry name" value="GAF domain-like"/>
    <property type="match status" value="1"/>
</dbReference>
<dbReference type="InterPro" id="IPR025944">
    <property type="entry name" value="Sigma_54_int_dom_CS"/>
</dbReference>
<dbReference type="InterPro" id="IPR003593">
    <property type="entry name" value="AAA+_ATPase"/>
</dbReference>
<keyword evidence="1" id="KW-0547">Nucleotide-binding</keyword>
<dbReference type="RefSeq" id="WP_068265142.1">
    <property type="nucleotide sequence ID" value="NZ_LWSK01000077.1"/>
</dbReference>
<evidence type="ECO:0000256" key="6">
    <source>
        <dbReference type="ARBA" id="ARBA00023163"/>
    </source>
</evidence>
<keyword evidence="3" id="KW-0805">Transcription regulation</keyword>
<organism evidence="9 10">
    <name type="scientific">Rubripirellula obstinata</name>
    <dbReference type="NCBI Taxonomy" id="406547"/>
    <lineage>
        <taxon>Bacteria</taxon>
        <taxon>Pseudomonadati</taxon>
        <taxon>Planctomycetota</taxon>
        <taxon>Planctomycetia</taxon>
        <taxon>Pirellulales</taxon>
        <taxon>Pirellulaceae</taxon>
        <taxon>Rubripirellula</taxon>
    </lineage>
</organism>
<evidence type="ECO:0000256" key="1">
    <source>
        <dbReference type="ARBA" id="ARBA00022741"/>
    </source>
</evidence>
<keyword evidence="5" id="KW-0010">Activator</keyword>
<dbReference type="PANTHER" id="PTHR32071:SF57">
    <property type="entry name" value="C4-DICARBOXYLATE TRANSPORT TRANSCRIPTIONAL REGULATORY PROTEIN DCTD"/>
    <property type="match status" value="1"/>
</dbReference>
<dbReference type="Gene3D" id="3.30.450.40">
    <property type="match status" value="1"/>
</dbReference>
<dbReference type="Gene3D" id="1.10.10.60">
    <property type="entry name" value="Homeodomain-like"/>
    <property type="match status" value="1"/>
</dbReference>
<dbReference type="InterPro" id="IPR003018">
    <property type="entry name" value="GAF"/>
</dbReference>
<dbReference type="PROSITE" id="PS00676">
    <property type="entry name" value="SIGMA54_INTERACT_2"/>
    <property type="match status" value="1"/>
</dbReference>
<evidence type="ECO:0000256" key="4">
    <source>
        <dbReference type="ARBA" id="ARBA00023125"/>
    </source>
</evidence>
<keyword evidence="2" id="KW-0067">ATP-binding</keyword>
<keyword evidence="6" id="KW-0804">Transcription</keyword>
<dbReference type="GO" id="GO:0005524">
    <property type="term" value="F:ATP binding"/>
    <property type="evidence" value="ECO:0007669"/>
    <property type="project" value="UniProtKB-KW"/>
</dbReference>
<gene>
    <name evidence="9" type="primary">zraR_1</name>
    <name evidence="9" type="ORF">LF1_09960</name>
</gene>